<dbReference type="GO" id="GO:0003796">
    <property type="term" value="F:lysozyme activity"/>
    <property type="evidence" value="ECO:0007669"/>
    <property type="project" value="UniProtKB-EC"/>
</dbReference>
<comment type="similarity">
    <text evidence="3">Belongs to the glycosyl hydrolase 24 family.</text>
</comment>
<accession>A0A2K9V4Z1</accession>
<dbReference type="InterPro" id="IPR023347">
    <property type="entry name" value="Lysozyme_dom_sf"/>
</dbReference>
<organism evidence="4 5">
    <name type="scientific">Erwinia phage vB_EamP-S2</name>
    <dbReference type="NCBI Taxonomy" id="2070198"/>
    <lineage>
        <taxon>Viruses</taxon>
        <taxon>Duplodnaviria</taxon>
        <taxon>Heunggongvirae</taxon>
        <taxon>Uroviricota</taxon>
        <taxon>Caudoviricetes</taxon>
        <taxon>Autographivirales</taxon>
        <taxon>Autosignataviridae</taxon>
        <taxon>Molineuxvirinae</taxon>
        <taxon>Eracentumvirus</taxon>
        <taxon>Eracentumvirus S2</taxon>
    </lineage>
</organism>
<dbReference type="SUPFAM" id="SSF53955">
    <property type="entry name" value="Lysozyme-like"/>
    <property type="match status" value="1"/>
</dbReference>
<protein>
    <recommendedName>
        <fullName evidence="3">Lysozyme</fullName>
        <ecNumber evidence="3">3.2.1.17</ecNumber>
    </recommendedName>
</protein>
<keyword evidence="3" id="KW-0326">Glycosidase</keyword>
<dbReference type="InterPro" id="IPR023346">
    <property type="entry name" value="Lysozyme-like_dom_sf"/>
</dbReference>
<keyword evidence="1 3" id="KW-0929">Antimicrobial</keyword>
<dbReference type="EMBL" id="MG736918">
    <property type="protein sequence ID" value="AUV57236.1"/>
    <property type="molecule type" value="Genomic_DNA"/>
</dbReference>
<proteinExistence type="inferred from homology"/>
<name>A0A2K9V4Z1_9CAUD</name>
<keyword evidence="2 3" id="KW-0081">Bacteriolytic enzyme</keyword>
<dbReference type="KEGG" id="vg:54988064"/>
<dbReference type="EC" id="3.2.1.17" evidence="3"/>
<dbReference type="Pfam" id="PF00959">
    <property type="entry name" value="Phage_lysozyme"/>
    <property type="match status" value="1"/>
</dbReference>
<sequence>MAGVQRQRTQLGLSDPGVGEIKVGTSSGGSFAQGLLDAANSLNQVAPKYIGEKVEADKVLQANRALKGLMPTEDATAGGTRANMMVGAQNGINEMTMRLKDDAASWQGTEDEWNAHVVKQRNDFEQSIYQKYPELTSDRDTSKLVTNMFMEQQPTIQASKVSADLQREHQDRANTFQTRMTQTTAGKDGVDLTRSLEDLKPIAKALKLSDTEYEQVIAGEAKARAATGDTSMLMATQGIRNAEGVSLYDRDASIRASVIQGQRMDLSLHQTDLANDKYGMEQRFMSGEMSDAELISAASIMNDKYGGAAYSASELNGLRDQKARADAKQGKKVDFVGKIAQGQLVALEDYTEKEINEGAAAYHDQGDAMVEAYAKAKGYTDEQKEGLRAKVQSEVTVNLAKAGIKDQQFVRQIGSFQNIGPDHLKDMKEEPPEMQTLLNRWNTLPDYMRTQVVGEKPAAFLYNYQLGISNHMNPGQAIDFAQKASRDINFSSKDNKEISKTGEDVAGDLISNNGFNPFDNYPDYIRQQMKDFATDDVRRFRKAGFDIDGAKEQASTNLANNYSYVGGTVIRGDKKMLAQKLKLNEEDLGAQFQAYLQVNKQKFEDEAGGPKIDEMYYDIDQQRGIFTVRAGAGGMPVQGARPLSELGDYKWLDQVQKEMGNSKAEMRDRVMKAEGYAFGGPGTGGAAASIGKSVMDALFPPAGAAETQPELQHGEIQKNELFSQYLSTAENQSKSGFDTRAGVFTPYDSDTGTEGTDTVAYGHKLTPDERKNGYIMIDNNPVPYKAGESQLTEQQAQRLLQQDMKSHVPSTPGWKTDFDGLPGNIRRALIDTSFNMGKGFLNKNPTANAWFKQGDYQAGFIQLLTASNENGKRSKGVLVRRASAYNMAGGGDWPKISKVDVGEDGTMRVKFDGNKSSINPQMRSMISDDGWLLVKRGKAGSLHERSTAGTVSI</sequence>
<evidence type="ECO:0000313" key="4">
    <source>
        <dbReference type="EMBL" id="AUV57236.1"/>
    </source>
</evidence>
<evidence type="ECO:0000256" key="1">
    <source>
        <dbReference type="ARBA" id="ARBA00022529"/>
    </source>
</evidence>
<dbReference type="GO" id="GO:0042742">
    <property type="term" value="P:defense response to bacterium"/>
    <property type="evidence" value="ECO:0007669"/>
    <property type="project" value="UniProtKB-KW"/>
</dbReference>
<reference evidence="4 5" key="1">
    <citation type="submission" date="2017-12" db="EMBL/GenBank/DDBJ databases">
        <title>Complete Genome Sequences of Erwinia amylovora Phages vB_EamP-S2 and vB_EamM-Bue1.</title>
        <authorList>
            <person name="Knecht L.E."/>
            <person name="Born Y."/>
            <person name="Pothier J.F."/>
            <person name="Loessner M.J."/>
            <person name="Fieseler L."/>
        </authorList>
    </citation>
    <scope>NUCLEOTIDE SEQUENCE [LARGE SCALE GENOMIC DNA]</scope>
</reference>
<dbReference type="GO" id="GO:0009253">
    <property type="term" value="P:peptidoglycan catabolic process"/>
    <property type="evidence" value="ECO:0007669"/>
    <property type="project" value="InterPro"/>
</dbReference>
<evidence type="ECO:0000256" key="2">
    <source>
        <dbReference type="ARBA" id="ARBA00022638"/>
    </source>
</evidence>
<dbReference type="GO" id="GO:0031640">
    <property type="term" value="P:killing of cells of another organism"/>
    <property type="evidence" value="ECO:0007669"/>
    <property type="project" value="UniProtKB-KW"/>
</dbReference>
<dbReference type="RefSeq" id="YP_009797647.1">
    <property type="nucleotide sequence ID" value="NC_047917.1"/>
</dbReference>
<keyword evidence="3" id="KW-0378">Hydrolase</keyword>
<dbReference type="GeneID" id="54988064"/>
<dbReference type="Proteomes" id="UP000241070">
    <property type="component" value="Segment"/>
</dbReference>
<evidence type="ECO:0000313" key="5">
    <source>
        <dbReference type="Proteomes" id="UP000241070"/>
    </source>
</evidence>
<comment type="catalytic activity">
    <reaction evidence="3">
        <text>Hydrolysis of (1-&gt;4)-beta-linkages between N-acetylmuramic acid and N-acetyl-D-glucosamine residues in a peptidoglycan and between N-acetyl-D-glucosamine residues in chitodextrins.</text>
        <dbReference type="EC" id="3.2.1.17"/>
    </reaction>
</comment>
<dbReference type="Gene3D" id="1.10.530.40">
    <property type="match status" value="1"/>
</dbReference>
<keyword evidence="5" id="KW-1185">Reference proteome</keyword>
<dbReference type="InterPro" id="IPR002196">
    <property type="entry name" value="Glyco_hydro_24"/>
</dbReference>
<dbReference type="GO" id="GO:0016998">
    <property type="term" value="P:cell wall macromolecule catabolic process"/>
    <property type="evidence" value="ECO:0007669"/>
    <property type="project" value="InterPro"/>
</dbReference>
<evidence type="ECO:0000256" key="3">
    <source>
        <dbReference type="RuleBase" id="RU003788"/>
    </source>
</evidence>